<dbReference type="RefSeq" id="WP_204058300.1">
    <property type="nucleotide sequence ID" value="NZ_BAAAGP010000014.1"/>
</dbReference>
<feature type="signal peptide" evidence="1">
    <location>
        <begin position="1"/>
        <end position="28"/>
    </location>
</feature>
<accession>A0ABQ4G1H1</accession>
<dbReference type="InterPro" id="IPR029058">
    <property type="entry name" value="AB_hydrolase_fold"/>
</dbReference>
<evidence type="ECO:0000256" key="1">
    <source>
        <dbReference type="SAM" id="SignalP"/>
    </source>
</evidence>
<dbReference type="Pfam" id="PF01674">
    <property type="entry name" value="Lipase_2"/>
    <property type="match status" value="1"/>
</dbReference>
<dbReference type="Proteomes" id="UP000603904">
    <property type="component" value="Unassembled WGS sequence"/>
</dbReference>
<reference evidence="2 3" key="1">
    <citation type="submission" date="2021-01" db="EMBL/GenBank/DDBJ databases">
        <title>Whole genome shotgun sequence of Microbispora corallina NBRC 16416.</title>
        <authorList>
            <person name="Komaki H."/>
            <person name="Tamura T."/>
        </authorList>
    </citation>
    <scope>NUCLEOTIDE SEQUENCE [LARGE SCALE GENOMIC DNA]</scope>
    <source>
        <strain evidence="2 3">NBRC 16416</strain>
    </source>
</reference>
<keyword evidence="3" id="KW-1185">Reference proteome</keyword>
<evidence type="ECO:0000313" key="2">
    <source>
        <dbReference type="EMBL" id="GIH40916.1"/>
    </source>
</evidence>
<gene>
    <name evidence="2" type="ORF">Mco01_39160</name>
</gene>
<sequence>MSRASRLAWTSALLAALTVLSPFAPARAATPDPVVFVHGWAGADWNWAAMKSDFQHDGWPADRLFVWGYNSTQSNVTTADQLAAFIRQVRAQTGAAKVDIVSHSMGGLSSRWYLKFLGGTAYVDDWASIGGPNHGTNASYLCDLLIVSCGEMNYDSSFLRQLNAGDETPGPVNYGTFWSSCDEIINPDGSVRLDGAVNTNVGCIGHLSLLLAGSVSQKVRDFVR</sequence>
<dbReference type="PANTHER" id="PTHR32015:SF1">
    <property type="entry name" value="LIPASE"/>
    <property type="match status" value="1"/>
</dbReference>
<dbReference type="InterPro" id="IPR002918">
    <property type="entry name" value="Lipase_EstA/Esterase_EstB"/>
</dbReference>
<organism evidence="2 3">
    <name type="scientific">Microbispora corallina</name>
    <dbReference type="NCBI Taxonomy" id="83302"/>
    <lineage>
        <taxon>Bacteria</taxon>
        <taxon>Bacillati</taxon>
        <taxon>Actinomycetota</taxon>
        <taxon>Actinomycetes</taxon>
        <taxon>Streptosporangiales</taxon>
        <taxon>Streptosporangiaceae</taxon>
        <taxon>Microbispora</taxon>
    </lineage>
</organism>
<proteinExistence type="predicted"/>
<protein>
    <submittedName>
        <fullName evidence="2">Lipase</fullName>
    </submittedName>
</protein>
<keyword evidence="1" id="KW-0732">Signal</keyword>
<dbReference type="SUPFAM" id="SSF53474">
    <property type="entry name" value="alpha/beta-Hydrolases"/>
    <property type="match status" value="1"/>
</dbReference>
<dbReference type="EMBL" id="BOOC01000017">
    <property type="protein sequence ID" value="GIH40916.1"/>
    <property type="molecule type" value="Genomic_DNA"/>
</dbReference>
<name>A0ABQ4G1H1_9ACTN</name>
<comment type="caution">
    <text evidence="2">The sequence shown here is derived from an EMBL/GenBank/DDBJ whole genome shotgun (WGS) entry which is preliminary data.</text>
</comment>
<evidence type="ECO:0000313" key="3">
    <source>
        <dbReference type="Proteomes" id="UP000603904"/>
    </source>
</evidence>
<dbReference type="Gene3D" id="3.40.50.1820">
    <property type="entry name" value="alpha/beta hydrolase"/>
    <property type="match status" value="1"/>
</dbReference>
<dbReference type="PANTHER" id="PTHR32015">
    <property type="entry name" value="FASTING INDUCED LIPASE"/>
    <property type="match status" value="1"/>
</dbReference>
<feature type="chain" id="PRO_5045591215" evidence="1">
    <location>
        <begin position="29"/>
        <end position="224"/>
    </location>
</feature>